<dbReference type="Pfam" id="PF14400">
    <property type="entry name" value="Transglut_i_TM"/>
    <property type="match status" value="1"/>
</dbReference>
<accession>A0ABN5WWB7</accession>
<feature type="domain" description="Inactive transglutaminase fused to 7 transmembrane helices" evidence="1">
    <location>
        <begin position="24"/>
        <end position="182"/>
    </location>
</feature>
<keyword evidence="3" id="KW-1185">Reference proteome</keyword>
<organism evidence="2 3">
    <name type="scientific">Vreelandella olivaria</name>
    <dbReference type="NCBI Taxonomy" id="390919"/>
    <lineage>
        <taxon>Bacteria</taxon>
        <taxon>Pseudomonadati</taxon>
        <taxon>Pseudomonadota</taxon>
        <taxon>Gammaproteobacteria</taxon>
        <taxon>Oceanospirillales</taxon>
        <taxon>Halomonadaceae</taxon>
        <taxon>Vreelandella</taxon>
    </lineage>
</organism>
<evidence type="ECO:0000259" key="1">
    <source>
        <dbReference type="Pfam" id="PF14400"/>
    </source>
</evidence>
<sequence length="202" mass="22836">MSRLMFYIIVGLLMVVGIATSVQRHVQFEIPWLPGEQRQVWEIEAGINFTAQGGPVQVDLALPSHQAGYRVLTENTASSGYGLAYQADELGRTARWTIREAAGSQTLYYSVQMLVSDDARSPAQTPPDVATTPWERPYDTAASQLIDQAWARSANNATFARELIRDINGERQEENARLLLTQENQRRWWCGYSTRREFKPGK</sequence>
<proteinExistence type="predicted"/>
<protein>
    <recommendedName>
        <fullName evidence="1">Inactive transglutaminase fused to 7 transmembrane helices domain-containing protein</fullName>
    </recommendedName>
</protein>
<gene>
    <name evidence="2" type="ORF">HORIV_36390</name>
</gene>
<evidence type="ECO:0000313" key="2">
    <source>
        <dbReference type="EMBL" id="BBI51218.1"/>
    </source>
</evidence>
<evidence type="ECO:0000313" key="3">
    <source>
        <dbReference type="Proteomes" id="UP000289555"/>
    </source>
</evidence>
<dbReference type="Proteomes" id="UP000289555">
    <property type="component" value="Chromosome"/>
</dbReference>
<dbReference type="EMBL" id="AP019416">
    <property type="protein sequence ID" value="BBI51218.1"/>
    <property type="molecule type" value="Genomic_DNA"/>
</dbReference>
<reference evidence="3" key="1">
    <citation type="journal article" date="2019" name="Microbiol. Resour. Announc.">
        <title>Complete Genome Sequence of Halomonas olivaria, a Moderately Halophilic Bacterium Isolated from Olive Processing Effluents, Obtained by Nanopore Sequencing.</title>
        <authorList>
            <person name="Nagata S."/>
            <person name="Ii K.M."/>
            <person name="Tsukimi T."/>
            <person name="Miura M.C."/>
            <person name="Galipon J."/>
            <person name="Arakawa K."/>
        </authorList>
    </citation>
    <scope>NUCLEOTIDE SEQUENCE [LARGE SCALE GENOMIC DNA]</scope>
    <source>
        <strain evidence="3">TYRC17</strain>
    </source>
</reference>
<name>A0ABN5WWB7_9GAMM</name>
<dbReference type="InterPro" id="IPR025838">
    <property type="entry name" value="Transglut_i_TM"/>
</dbReference>